<gene>
    <name evidence="1" type="ORF">AARAC_011333</name>
</gene>
<dbReference type="STRING" id="656916.A0A2G7FQJ7"/>
<accession>A0A2G7FQJ7</accession>
<evidence type="ECO:0000313" key="2">
    <source>
        <dbReference type="Proteomes" id="UP000231358"/>
    </source>
</evidence>
<dbReference type="AlphaFoldDB" id="A0A2G7FQJ7"/>
<comment type="caution">
    <text evidence="1">The sequence shown here is derived from an EMBL/GenBank/DDBJ whole genome shotgun (WGS) entry which is preliminary data.</text>
</comment>
<protein>
    <submittedName>
        <fullName evidence="1">Uncharacterized protein</fullName>
    </submittedName>
</protein>
<dbReference type="EMBL" id="NEXV01000475">
    <property type="protein sequence ID" value="PIG82907.1"/>
    <property type="molecule type" value="Genomic_DNA"/>
</dbReference>
<dbReference type="Proteomes" id="UP000231358">
    <property type="component" value="Unassembled WGS sequence"/>
</dbReference>
<evidence type="ECO:0000313" key="1">
    <source>
        <dbReference type="EMBL" id="PIG82907.1"/>
    </source>
</evidence>
<sequence>MSNLSERPWTEEEKYTLLTEILKKAGVPSSHLVKMIRDFNITPSWADIPLPPGTDCWHLALALCYSEARFTI</sequence>
<reference evidence="1 2" key="1">
    <citation type="submission" date="2017-05" db="EMBL/GenBank/DDBJ databases">
        <title>Genome sequence for an aflatoxigenic pathogen of Argentinian peanut, Aspergillus arachidicola.</title>
        <authorList>
            <person name="Moore G."/>
            <person name="Beltz S.B."/>
            <person name="Mack B.M."/>
        </authorList>
    </citation>
    <scope>NUCLEOTIDE SEQUENCE [LARGE SCALE GENOMIC DNA]</scope>
    <source>
        <strain evidence="1 2">CBS 117610</strain>
    </source>
</reference>
<organism evidence="1 2">
    <name type="scientific">Aspergillus arachidicola</name>
    <dbReference type="NCBI Taxonomy" id="656916"/>
    <lineage>
        <taxon>Eukaryota</taxon>
        <taxon>Fungi</taxon>
        <taxon>Dikarya</taxon>
        <taxon>Ascomycota</taxon>
        <taxon>Pezizomycotina</taxon>
        <taxon>Eurotiomycetes</taxon>
        <taxon>Eurotiomycetidae</taxon>
        <taxon>Eurotiales</taxon>
        <taxon>Aspergillaceae</taxon>
        <taxon>Aspergillus</taxon>
        <taxon>Aspergillus subgen. Circumdati</taxon>
    </lineage>
</organism>
<proteinExistence type="predicted"/>
<keyword evidence="2" id="KW-1185">Reference proteome</keyword>
<name>A0A2G7FQJ7_9EURO</name>